<protein>
    <submittedName>
        <fullName evidence="1">Uncharacterized protein</fullName>
    </submittedName>
</protein>
<name>A0A6C6ZSM1_SALHS</name>
<proteinExistence type="predicted"/>
<sequence length="37" mass="4282">MSYVAIPFVQPLFIRNKFVVLLTLLLKCFWSQLQPGA</sequence>
<dbReference type="EMBL" id="CP001120">
    <property type="protein sequence ID" value="ACF70281.1"/>
    <property type="molecule type" value="Genomic_DNA"/>
</dbReference>
<evidence type="ECO:0000313" key="2">
    <source>
        <dbReference type="Proteomes" id="UP000001866"/>
    </source>
</evidence>
<dbReference type="KEGG" id="seh:SeHA_C0971"/>
<evidence type="ECO:0000313" key="1">
    <source>
        <dbReference type="EMBL" id="ACF70281.1"/>
    </source>
</evidence>
<reference evidence="1 2" key="1">
    <citation type="journal article" date="2011" name="J. Bacteriol.">
        <title>Comparative genomics of 28 Salmonella enterica isolates: evidence for CRISPR-mediated adaptive sublineage evolution.</title>
        <authorList>
            <person name="Fricke W.F."/>
            <person name="Mammel M.K."/>
            <person name="McDermott P.F."/>
            <person name="Tartera C."/>
            <person name="White D.G."/>
            <person name="Leclerc J.E."/>
            <person name="Ravel J."/>
            <person name="Cebula T.A."/>
        </authorList>
    </citation>
    <scope>NUCLEOTIDE SEQUENCE [LARGE SCALE GENOMIC DNA]</scope>
    <source>
        <strain evidence="1 2">SL476</strain>
    </source>
</reference>
<dbReference type="Proteomes" id="UP000001866">
    <property type="component" value="Chromosome"/>
</dbReference>
<dbReference type="AlphaFoldDB" id="A0A6C6ZSM1"/>
<organism evidence="1 2">
    <name type="scientific">Salmonella heidelberg (strain SL476)</name>
    <dbReference type="NCBI Taxonomy" id="454169"/>
    <lineage>
        <taxon>Bacteria</taxon>
        <taxon>Pseudomonadati</taxon>
        <taxon>Pseudomonadota</taxon>
        <taxon>Gammaproteobacteria</taxon>
        <taxon>Enterobacterales</taxon>
        <taxon>Enterobacteriaceae</taxon>
        <taxon>Salmonella</taxon>
    </lineage>
</organism>
<gene>
    <name evidence="1" type="ordered locus">SeHA_C0971</name>
</gene>
<accession>A0A6C6ZSM1</accession>